<dbReference type="Proteomes" id="UP001159405">
    <property type="component" value="Unassembled WGS sequence"/>
</dbReference>
<proteinExistence type="inferred from homology"/>
<evidence type="ECO:0000313" key="12">
    <source>
        <dbReference type="Proteomes" id="UP001159405"/>
    </source>
</evidence>
<organism evidence="11 12">
    <name type="scientific">Porites lobata</name>
    <dbReference type="NCBI Taxonomy" id="104759"/>
    <lineage>
        <taxon>Eukaryota</taxon>
        <taxon>Metazoa</taxon>
        <taxon>Cnidaria</taxon>
        <taxon>Anthozoa</taxon>
        <taxon>Hexacorallia</taxon>
        <taxon>Scleractinia</taxon>
        <taxon>Fungiina</taxon>
        <taxon>Poritidae</taxon>
        <taxon>Porites</taxon>
    </lineage>
</organism>
<comment type="caution">
    <text evidence="11">The sequence shown here is derived from an EMBL/GenBank/DDBJ whole genome shotgun (WGS) entry which is preliminary data.</text>
</comment>
<comment type="subcellular location">
    <subcellularLocation>
        <location evidence="2">Chromosome</location>
    </subcellularLocation>
    <subcellularLocation>
        <location evidence="1">Nucleus</location>
    </subcellularLocation>
</comment>
<dbReference type="CDD" id="cd00074">
    <property type="entry name" value="HFD_H2A"/>
    <property type="match status" value="1"/>
</dbReference>
<evidence type="ECO:0000256" key="9">
    <source>
        <dbReference type="SAM" id="MobiDB-lite"/>
    </source>
</evidence>
<dbReference type="PROSITE" id="PS00046">
    <property type="entry name" value="HISTONE_H2A"/>
    <property type="match status" value="1"/>
</dbReference>
<sequence>THKVSLLAAGVLGHSLCSFTDSVFGQFTGQKEPDGGLNLARTDVGKAGSFGGDALEDVVHKRVHDAHGFAGDTSVRVNLLQHLVDVDGIAFLSLSPPLFLSIRWSLCLSSSLLAFLSCNFGCHLNPSFENMSGRGKGKAKGTKSKSRSSRAGLQFPVGRIHRLLRKGNYAERVGAGAPVYLAAVLEYLSAEILELAGNAARDNKKTRIIPRHLQLAVRNDEELNKLLAGVTIAQGGVLPNIQASVHHIHGRHSLAFGVLGVGHSITDHILKENFENTTSLFVDQARDSLDTATASKTTDSWLGDALDVVTKNLSKSTELLIRKLPFQRLVREIAQDFKTDLRFQSSAVMALQEASEAYLVGLFEDTNLCAIHAKRPSSQAKSPAKKKPSKPKKPADHPPYSEMIKAAIVALKERGGSSRQAIEKYIKANYKVGEVGPHLKTALKRGVAGGKLVHTKGVGASGSFKVPKEEKKAPKKPAKKPKKPAAKKVAKKPAAKKPAAKKPAAKKKPAKKTAVKKPSKKSTPKKTAAKKPAPKKATGKKTKKPAAKKPAKKTAAKKPAKK</sequence>
<dbReference type="Pfam" id="PF16211">
    <property type="entry name" value="Histone_H2A_C"/>
    <property type="match status" value="1"/>
</dbReference>
<dbReference type="InterPro" id="IPR005818">
    <property type="entry name" value="Histone_H1/H5_H15"/>
</dbReference>
<protein>
    <recommendedName>
        <fullName evidence="10">H15 domain-containing protein</fullName>
    </recommendedName>
</protein>
<evidence type="ECO:0000256" key="6">
    <source>
        <dbReference type="ARBA" id="ARBA00023125"/>
    </source>
</evidence>
<dbReference type="PROSITE" id="PS51504">
    <property type="entry name" value="H15"/>
    <property type="match status" value="1"/>
</dbReference>
<evidence type="ECO:0000313" key="11">
    <source>
        <dbReference type="EMBL" id="CAH3121634.1"/>
    </source>
</evidence>
<comment type="similarity">
    <text evidence="4">Belongs to the histone H2A family.</text>
</comment>
<keyword evidence="5" id="KW-0158">Chromosome</keyword>
<dbReference type="SUPFAM" id="SSF46785">
    <property type="entry name" value="Winged helix' DNA-binding domain"/>
    <property type="match status" value="1"/>
</dbReference>
<dbReference type="SUPFAM" id="SSF47113">
    <property type="entry name" value="Histone-fold"/>
    <property type="match status" value="2"/>
</dbReference>
<dbReference type="InterPro" id="IPR002119">
    <property type="entry name" value="Histone_H2A"/>
</dbReference>
<evidence type="ECO:0000259" key="10">
    <source>
        <dbReference type="PROSITE" id="PS51504"/>
    </source>
</evidence>
<dbReference type="CDD" id="cd00073">
    <property type="entry name" value="H15"/>
    <property type="match status" value="1"/>
</dbReference>
<gene>
    <name evidence="11" type="ORF">PLOB_00028855</name>
</gene>
<evidence type="ECO:0000256" key="7">
    <source>
        <dbReference type="ARBA" id="ARBA00023242"/>
    </source>
</evidence>
<reference evidence="11 12" key="1">
    <citation type="submission" date="2022-05" db="EMBL/GenBank/DDBJ databases">
        <authorList>
            <consortium name="Genoscope - CEA"/>
            <person name="William W."/>
        </authorList>
    </citation>
    <scope>NUCLEOTIDE SEQUENCE [LARGE SCALE GENOMIC DNA]</scope>
</reference>
<evidence type="ECO:0000256" key="3">
    <source>
        <dbReference type="ARBA" id="ARBA00010343"/>
    </source>
</evidence>
<accession>A0ABN8NUY4</accession>
<feature type="compositionally biased region" description="Basic residues" evidence="9">
    <location>
        <begin position="135"/>
        <end position="148"/>
    </location>
</feature>
<feature type="compositionally biased region" description="Basic residues" evidence="9">
    <location>
        <begin position="473"/>
        <end position="562"/>
    </location>
</feature>
<keyword evidence="8" id="KW-0544">Nucleosome core</keyword>
<dbReference type="PROSITE" id="PS00959">
    <property type="entry name" value="HISTONE_H3_2"/>
    <property type="match status" value="1"/>
</dbReference>
<dbReference type="Pfam" id="PF00125">
    <property type="entry name" value="Histone"/>
    <property type="match status" value="2"/>
</dbReference>
<evidence type="ECO:0000256" key="2">
    <source>
        <dbReference type="ARBA" id="ARBA00004286"/>
    </source>
</evidence>
<keyword evidence="6" id="KW-0238">DNA-binding</keyword>
<dbReference type="InterPro" id="IPR009072">
    <property type="entry name" value="Histone-fold"/>
</dbReference>
<feature type="region of interest" description="Disordered" evidence="9">
    <location>
        <begin position="131"/>
        <end position="150"/>
    </location>
</feature>
<name>A0ABN8NUY4_9CNID</name>
<keyword evidence="7" id="KW-0539">Nucleus</keyword>
<dbReference type="InterPro" id="IPR000164">
    <property type="entry name" value="Histone_H3/CENP-A"/>
</dbReference>
<feature type="compositionally biased region" description="Basic residues" evidence="9">
    <location>
        <begin position="383"/>
        <end position="392"/>
    </location>
</feature>
<dbReference type="InterPro" id="IPR007125">
    <property type="entry name" value="H2A/H2B/H3"/>
</dbReference>
<feature type="region of interest" description="Disordered" evidence="9">
    <location>
        <begin position="453"/>
        <end position="562"/>
    </location>
</feature>
<feature type="non-terminal residue" evidence="11">
    <location>
        <position position="1"/>
    </location>
</feature>
<dbReference type="SMART" id="SM00526">
    <property type="entry name" value="H15"/>
    <property type="match status" value="1"/>
</dbReference>
<feature type="region of interest" description="Disordered" evidence="9">
    <location>
        <begin position="374"/>
        <end position="399"/>
    </location>
</feature>
<evidence type="ECO:0000256" key="1">
    <source>
        <dbReference type="ARBA" id="ARBA00004123"/>
    </source>
</evidence>
<dbReference type="Gene3D" id="1.10.20.10">
    <property type="entry name" value="Histone, subunit A"/>
    <property type="match status" value="2"/>
</dbReference>
<dbReference type="InterPro" id="IPR036388">
    <property type="entry name" value="WH-like_DNA-bd_sf"/>
</dbReference>
<keyword evidence="12" id="KW-1185">Reference proteome</keyword>
<dbReference type="Pfam" id="PF00538">
    <property type="entry name" value="Linker_histone"/>
    <property type="match status" value="1"/>
</dbReference>
<dbReference type="SMART" id="SM00428">
    <property type="entry name" value="H3"/>
    <property type="match status" value="1"/>
</dbReference>
<evidence type="ECO:0000256" key="4">
    <source>
        <dbReference type="ARBA" id="ARBA00010691"/>
    </source>
</evidence>
<dbReference type="SMART" id="SM00414">
    <property type="entry name" value="H2A"/>
    <property type="match status" value="1"/>
</dbReference>
<dbReference type="EMBL" id="CALNXK010000036">
    <property type="protein sequence ID" value="CAH3121634.1"/>
    <property type="molecule type" value="Genomic_DNA"/>
</dbReference>
<evidence type="ECO:0000256" key="5">
    <source>
        <dbReference type="ARBA" id="ARBA00022454"/>
    </source>
</evidence>
<dbReference type="PANTHER" id="PTHR23430">
    <property type="entry name" value="HISTONE H2A"/>
    <property type="match status" value="1"/>
</dbReference>
<comment type="similarity">
    <text evidence="3">Belongs to the histone H3 family.</text>
</comment>
<dbReference type="InterPro" id="IPR032454">
    <property type="entry name" value="Histone_H2A_C"/>
</dbReference>
<dbReference type="Gene3D" id="1.10.10.10">
    <property type="entry name" value="Winged helix-like DNA-binding domain superfamily/Winged helix DNA-binding domain"/>
    <property type="match status" value="1"/>
</dbReference>
<dbReference type="InterPro" id="IPR036390">
    <property type="entry name" value="WH_DNA-bd_sf"/>
</dbReference>
<dbReference type="CDD" id="cd22911">
    <property type="entry name" value="HFD_H3"/>
    <property type="match status" value="1"/>
</dbReference>
<dbReference type="PRINTS" id="PR00620">
    <property type="entry name" value="HISTONEH2A"/>
</dbReference>
<feature type="domain" description="H15" evidence="10">
    <location>
        <begin position="396"/>
        <end position="468"/>
    </location>
</feature>
<evidence type="ECO:0000256" key="8">
    <source>
        <dbReference type="ARBA" id="ARBA00023269"/>
    </source>
</evidence>
<dbReference type="InterPro" id="IPR032458">
    <property type="entry name" value="Histone_H2A_CS"/>
</dbReference>